<reference evidence="2" key="1">
    <citation type="journal article" date="2022" name="bioRxiv">
        <title>Sequencing and chromosome-scale assembly of the giantPleurodeles waltlgenome.</title>
        <authorList>
            <person name="Brown T."/>
            <person name="Elewa A."/>
            <person name="Iarovenko S."/>
            <person name="Subramanian E."/>
            <person name="Araus A.J."/>
            <person name="Petzold A."/>
            <person name="Susuki M."/>
            <person name="Suzuki K.-i.T."/>
            <person name="Hayashi T."/>
            <person name="Toyoda A."/>
            <person name="Oliveira C."/>
            <person name="Osipova E."/>
            <person name="Leigh N.D."/>
            <person name="Simon A."/>
            <person name="Yun M.H."/>
        </authorList>
    </citation>
    <scope>NUCLEOTIDE SEQUENCE</scope>
    <source>
        <strain evidence="2">20211129_DDA</strain>
        <tissue evidence="2">Liver</tissue>
    </source>
</reference>
<dbReference type="AlphaFoldDB" id="A0AAV7QC61"/>
<evidence type="ECO:0000313" key="3">
    <source>
        <dbReference type="Proteomes" id="UP001066276"/>
    </source>
</evidence>
<dbReference type="Proteomes" id="UP001066276">
    <property type="component" value="Chromosome 6"/>
</dbReference>
<evidence type="ECO:0000256" key="1">
    <source>
        <dbReference type="SAM" id="MobiDB-lite"/>
    </source>
</evidence>
<name>A0AAV7QC61_PLEWA</name>
<feature type="region of interest" description="Disordered" evidence="1">
    <location>
        <begin position="57"/>
        <end position="119"/>
    </location>
</feature>
<comment type="caution">
    <text evidence="2">The sequence shown here is derived from an EMBL/GenBank/DDBJ whole genome shotgun (WGS) entry which is preliminary data.</text>
</comment>
<proteinExistence type="predicted"/>
<organism evidence="2 3">
    <name type="scientific">Pleurodeles waltl</name>
    <name type="common">Iberian ribbed newt</name>
    <dbReference type="NCBI Taxonomy" id="8319"/>
    <lineage>
        <taxon>Eukaryota</taxon>
        <taxon>Metazoa</taxon>
        <taxon>Chordata</taxon>
        <taxon>Craniata</taxon>
        <taxon>Vertebrata</taxon>
        <taxon>Euteleostomi</taxon>
        <taxon>Amphibia</taxon>
        <taxon>Batrachia</taxon>
        <taxon>Caudata</taxon>
        <taxon>Salamandroidea</taxon>
        <taxon>Salamandridae</taxon>
        <taxon>Pleurodelinae</taxon>
        <taxon>Pleurodeles</taxon>
    </lineage>
</organism>
<dbReference type="EMBL" id="JANPWB010000010">
    <property type="protein sequence ID" value="KAJ1137775.1"/>
    <property type="molecule type" value="Genomic_DNA"/>
</dbReference>
<protein>
    <submittedName>
        <fullName evidence="2">Uncharacterized protein</fullName>
    </submittedName>
</protein>
<accession>A0AAV7QC61</accession>
<keyword evidence="3" id="KW-1185">Reference proteome</keyword>
<feature type="compositionally biased region" description="Basic residues" evidence="1">
    <location>
        <begin position="74"/>
        <end position="92"/>
    </location>
</feature>
<evidence type="ECO:0000313" key="2">
    <source>
        <dbReference type="EMBL" id="KAJ1137775.1"/>
    </source>
</evidence>
<sequence>MEEDQVVEQQDDLEKMIAHMRAEALKRGKDWLRAKMEDKGGESQEREVVLSAPLSLIDNAGATEHTTPPQQKENKRHRSEGKPARKPAKRAKVMVQGTRMTQQQHQRPADHERQQRVSI</sequence>
<gene>
    <name evidence="2" type="ORF">NDU88_004171</name>
</gene>
<feature type="compositionally biased region" description="Basic and acidic residues" evidence="1">
    <location>
        <begin position="107"/>
        <end position="119"/>
    </location>
</feature>